<dbReference type="InParanoid" id="A0A2I0MX60"/>
<organism evidence="2 3">
    <name type="scientific">Columba livia</name>
    <name type="common">Rock dove</name>
    <dbReference type="NCBI Taxonomy" id="8932"/>
    <lineage>
        <taxon>Eukaryota</taxon>
        <taxon>Metazoa</taxon>
        <taxon>Chordata</taxon>
        <taxon>Craniata</taxon>
        <taxon>Vertebrata</taxon>
        <taxon>Euteleostomi</taxon>
        <taxon>Archelosauria</taxon>
        <taxon>Archosauria</taxon>
        <taxon>Dinosauria</taxon>
        <taxon>Saurischia</taxon>
        <taxon>Theropoda</taxon>
        <taxon>Coelurosauria</taxon>
        <taxon>Aves</taxon>
        <taxon>Neognathae</taxon>
        <taxon>Neoaves</taxon>
        <taxon>Columbimorphae</taxon>
        <taxon>Columbiformes</taxon>
        <taxon>Columbidae</taxon>
        <taxon>Columba</taxon>
    </lineage>
</organism>
<gene>
    <name evidence="2" type="primary">CABYR</name>
    <name evidence="2" type="ORF">A306_00001552</name>
</gene>
<keyword evidence="3" id="KW-1185">Reference proteome</keyword>
<dbReference type="InterPro" id="IPR003117">
    <property type="entry name" value="cAMP_dep_PK_reg_su_I/II_a/b"/>
</dbReference>
<evidence type="ECO:0000313" key="3">
    <source>
        <dbReference type="Proteomes" id="UP000053872"/>
    </source>
</evidence>
<dbReference type="InterPro" id="IPR047579">
    <property type="entry name" value="DD_CABYR_SP17"/>
</dbReference>
<name>A0A2I0MX60_COLLI</name>
<comment type="caution">
    <text evidence="2">The sequence shown here is derived from an EMBL/GenBank/DDBJ whole genome shotgun (WGS) entry which is preliminary data.</text>
</comment>
<dbReference type="SUPFAM" id="SSF47391">
    <property type="entry name" value="Dimerization-anchoring domain of cAMP-dependent PK regulatory subunit"/>
    <property type="match status" value="1"/>
</dbReference>
<dbReference type="SMART" id="SM00394">
    <property type="entry name" value="RIIa"/>
    <property type="match status" value="1"/>
</dbReference>
<dbReference type="STRING" id="8932.A0A2I0MX60"/>
<dbReference type="Pfam" id="PF02197">
    <property type="entry name" value="RIIa"/>
    <property type="match status" value="1"/>
</dbReference>
<dbReference type="InterPro" id="IPR038848">
    <property type="entry name" value="CABYR"/>
</dbReference>
<dbReference type="Proteomes" id="UP000053872">
    <property type="component" value="Unassembled WGS sequence"/>
</dbReference>
<reference evidence="2 3" key="1">
    <citation type="journal article" date="2013" name="Science">
        <title>Genomic diversity and evolution of the head crest in the rock pigeon.</title>
        <authorList>
            <person name="Shapiro M.D."/>
            <person name="Kronenberg Z."/>
            <person name="Li C."/>
            <person name="Domyan E.T."/>
            <person name="Pan H."/>
            <person name="Campbell M."/>
            <person name="Tan H."/>
            <person name="Huff C.D."/>
            <person name="Hu H."/>
            <person name="Vickrey A.I."/>
            <person name="Nielsen S.C."/>
            <person name="Stringham S.A."/>
            <person name="Hu H."/>
            <person name="Willerslev E."/>
            <person name="Gilbert M.T."/>
            <person name="Yandell M."/>
            <person name="Zhang G."/>
            <person name="Wang J."/>
        </authorList>
    </citation>
    <scope>NUCLEOTIDE SEQUENCE [LARGE SCALE GENOMIC DNA]</scope>
    <source>
        <tissue evidence="2">Blood</tissue>
    </source>
</reference>
<dbReference type="EMBL" id="AKCR02000001">
    <property type="protein sequence ID" value="PKK34268.1"/>
    <property type="molecule type" value="Genomic_DNA"/>
</dbReference>
<proteinExistence type="predicted"/>
<dbReference type="PANTHER" id="PTHR15494">
    <property type="entry name" value="CALCIUM-BINDING TYROSINE PHOSPHORYLATION-REGULATED PROTEIN"/>
    <property type="match status" value="1"/>
</dbReference>
<dbReference type="CDD" id="cd12100">
    <property type="entry name" value="DD_CABYR_SP17"/>
    <property type="match status" value="1"/>
</dbReference>
<feature type="domain" description="RIIa" evidence="1">
    <location>
        <begin position="12"/>
        <end position="49"/>
    </location>
</feature>
<evidence type="ECO:0000259" key="1">
    <source>
        <dbReference type="SMART" id="SM00394"/>
    </source>
</evidence>
<dbReference type="AlphaFoldDB" id="A0A2I0MX60"/>
<dbReference type="GO" id="GO:0035686">
    <property type="term" value="C:sperm fibrous sheath"/>
    <property type="evidence" value="ECO:0007669"/>
    <property type="project" value="TreeGrafter"/>
</dbReference>
<evidence type="ECO:0000313" key="2">
    <source>
        <dbReference type="EMBL" id="PKK34268.1"/>
    </source>
</evidence>
<sequence length="320" mass="34520">MQSAKVEVVVPHGLKTLLQGVCQAVIESNPDDLPQFFALYFKELVIFQKENPSMDITTLVENLDFSKENGNGGMQDQTLEDMETLFPGEPRQQDKGTDTEEDQLLEDFETEYSSKVTQCPSVPSFTAKSKSSVGLAQVPSAEGPELAYVPAEPAQLAAHVLAMASSEAGQLPPHCHVWTLYCLTDLSQKSPHSLPHAGAGVSAPIYVMQEACKRENAPPFILVGSNIHNTQDWKPLRGHTMLPPQAAGARKRLTVVPVPVAWPADEEPDLAEETTAMPCTPSVFFVAIPLDDMMSAKKGSPDGDKCTGINALPGSYSTTG</sequence>
<accession>A0A2I0MX60</accession>
<dbReference type="GO" id="GO:0005509">
    <property type="term" value="F:calcium ion binding"/>
    <property type="evidence" value="ECO:0007669"/>
    <property type="project" value="InterPro"/>
</dbReference>
<dbReference type="GO" id="GO:0048240">
    <property type="term" value="P:sperm capacitation"/>
    <property type="evidence" value="ECO:0007669"/>
    <property type="project" value="InterPro"/>
</dbReference>
<dbReference type="PANTHER" id="PTHR15494:SF0">
    <property type="entry name" value="CALCIUM-BINDING TYROSINE PHOSPHORYLATION-REGULATED PROTEIN"/>
    <property type="match status" value="1"/>
</dbReference>
<dbReference type="GO" id="GO:0005737">
    <property type="term" value="C:cytoplasm"/>
    <property type="evidence" value="ECO:0007669"/>
    <property type="project" value="TreeGrafter"/>
</dbReference>
<protein>
    <submittedName>
        <fullName evidence="2">Calcium binding tyrosine-(Y)-phosphorylation regulated</fullName>
    </submittedName>
</protein>
<dbReference type="Gene3D" id="1.20.890.10">
    <property type="entry name" value="cAMP-dependent protein kinase regulatory subunit, dimerization-anchoring domain"/>
    <property type="match status" value="1"/>
</dbReference>